<keyword evidence="7" id="KW-1185">Reference proteome</keyword>
<comment type="similarity">
    <text evidence="2">Belongs to the class-III pyridoxal-phosphate-dependent aminotransferase family.</text>
</comment>
<gene>
    <name evidence="6" type="ORF">AFUS01_LOCUS4402</name>
</gene>
<evidence type="ECO:0000313" key="7">
    <source>
        <dbReference type="Proteomes" id="UP000708208"/>
    </source>
</evidence>
<evidence type="ECO:0000256" key="3">
    <source>
        <dbReference type="ARBA" id="ARBA00022576"/>
    </source>
</evidence>
<dbReference type="GO" id="GO:0008483">
    <property type="term" value="F:transaminase activity"/>
    <property type="evidence" value="ECO:0007669"/>
    <property type="project" value="UniProtKB-KW"/>
</dbReference>
<feature type="non-terminal residue" evidence="6">
    <location>
        <position position="1"/>
    </location>
</feature>
<keyword evidence="4" id="KW-0808">Transferase</keyword>
<evidence type="ECO:0000256" key="2">
    <source>
        <dbReference type="ARBA" id="ARBA00008954"/>
    </source>
</evidence>
<dbReference type="GO" id="GO:0030170">
    <property type="term" value="F:pyridoxal phosphate binding"/>
    <property type="evidence" value="ECO:0007669"/>
    <property type="project" value="TreeGrafter"/>
</dbReference>
<feature type="non-terminal residue" evidence="6">
    <location>
        <position position="75"/>
    </location>
</feature>
<dbReference type="EMBL" id="CAJVCH010027438">
    <property type="protein sequence ID" value="CAG7702237.1"/>
    <property type="molecule type" value="Genomic_DNA"/>
</dbReference>
<sequence length="75" mass="8007">TRSASSLVSGEPNGPSLRTAVPGPRSQELLKELSSIQQAGSVQFFVDYDKSSGNYIVDVDGNVMLDTYTQISSIP</sequence>
<evidence type="ECO:0000313" key="6">
    <source>
        <dbReference type="EMBL" id="CAG7702237.1"/>
    </source>
</evidence>
<organism evidence="6 7">
    <name type="scientific">Allacma fusca</name>
    <dbReference type="NCBI Taxonomy" id="39272"/>
    <lineage>
        <taxon>Eukaryota</taxon>
        <taxon>Metazoa</taxon>
        <taxon>Ecdysozoa</taxon>
        <taxon>Arthropoda</taxon>
        <taxon>Hexapoda</taxon>
        <taxon>Collembola</taxon>
        <taxon>Symphypleona</taxon>
        <taxon>Sminthuridae</taxon>
        <taxon>Allacma</taxon>
    </lineage>
</organism>
<feature type="region of interest" description="Disordered" evidence="5">
    <location>
        <begin position="1"/>
        <end position="22"/>
    </location>
</feature>
<dbReference type="OrthoDB" id="5419315at2759"/>
<name>A0A8J2J5J0_9HEXA</name>
<dbReference type="Proteomes" id="UP000708208">
    <property type="component" value="Unassembled WGS sequence"/>
</dbReference>
<protein>
    <submittedName>
        <fullName evidence="6">Uncharacterized protein</fullName>
    </submittedName>
</protein>
<keyword evidence="3" id="KW-0032">Aminotransferase</keyword>
<evidence type="ECO:0000256" key="1">
    <source>
        <dbReference type="ARBA" id="ARBA00001933"/>
    </source>
</evidence>
<dbReference type="GO" id="GO:0009450">
    <property type="term" value="P:gamma-aminobutyric acid catabolic process"/>
    <property type="evidence" value="ECO:0007669"/>
    <property type="project" value="TreeGrafter"/>
</dbReference>
<comment type="cofactor">
    <cofactor evidence="1">
        <name>pyridoxal 5'-phosphate</name>
        <dbReference type="ChEBI" id="CHEBI:597326"/>
    </cofactor>
</comment>
<proteinExistence type="inferred from homology"/>
<dbReference type="AlphaFoldDB" id="A0A8J2J5J0"/>
<evidence type="ECO:0000256" key="4">
    <source>
        <dbReference type="ARBA" id="ARBA00022679"/>
    </source>
</evidence>
<dbReference type="PANTHER" id="PTHR43206">
    <property type="entry name" value="AMINOTRANSFERASE"/>
    <property type="match status" value="1"/>
</dbReference>
<dbReference type="PANTHER" id="PTHR43206:SF1">
    <property type="entry name" value="4-AMINOBUTYRATE AMINOTRANSFERASE, MITOCHONDRIAL"/>
    <property type="match status" value="1"/>
</dbReference>
<dbReference type="GO" id="GO:0005739">
    <property type="term" value="C:mitochondrion"/>
    <property type="evidence" value="ECO:0007669"/>
    <property type="project" value="TreeGrafter"/>
</dbReference>
<accession>A0A8J2J5J0</accession>
<reference evidence="6" key="1">
    <citation type="submission" date="2021-06" db="EMBL/GenBank/DDBJ databases">
        <authorList>
            <person name="Hodson N. C."/>
            <person name="Mongue J. A."/>
            <person name="Jaron S. K."/>
        </authorList>
    </citation>
    <scope>NUCLEOTIDE SEQUENCE</scope>
</reference>
<evidence type="ECO:0000256" key="5">
    <source>
        <dbReference type="SAM" id="MobiDB-lite"/>
    </source>
</evidence>
<comment type="caution">
    <text evidence="6">The sequence shown here is derived from an EMBL/GenBank/DDBJ whole genome shotgun (WGS) entry which is preliminary data.</text>
</comment>